<dbReference type="InterPro" id="IPR057326">
    <property type="entry name" value="KR_dom"/>
</dbReference>
<dbReference type="RefSeq" id="WP_168659067.1">
    <property type="nucleotide sequence ID" value="NZ_CP051180.1"/>
</dbReference>
<evidence type="ECO:0000259" key="4">
    <source>
        <dbReference type="SMART" id="SM00822"/>
    </source>
</evidence>
<dbReference type="InterPro" id="IPR020904">
    <property type="entry name" value="Sc_DH/Rdtase_CS"/>
</dbReference>
<name>A0A6H1UC73_9GAMM</name>
<dbReference type="Gene3D" id="3.40.50.720">
    <property type="entry name" value="NAD(P)-binding Rossmann-like Domain"/>
    <property type="match status" value="1"/>
</dbReference>
<evidence type="ECO:0000256" key="2">
    <source>
        <dbReference type="ARBA" id="ARBA00023002"/>
    </source>
</evidence>
<dbReference type="Proteomes" id="UP000501602">
    <property type="component" value="Chromosome"/>
</dbReference>
<dbReference type="SUPFAM" id="SSF51735">
    <property type="entry name" value="NAD(P)-binding Rossmann-fold domains"/>
    <property type="match status" value="1"/>
</dbReference>
<evidence type="ECO:0000256" key="3">
    <source>
        <dbReference type="RuleBase" id="RU000363"/>
    </source>
</evidence>
<keyword evidence="6" id="KW-1185">Reference proteome</keyword>
<dbReference type="PRINTS" id="PR00080">
    <property type="entry name" value="SDRFAMILY"/>
</dbReference>
<dbReference type="PANTHER" id="PTHR44169">
    <property type="entry name" value="NADPH-DEPENDENT 1-ACYLDIHYDROXYACETONE PHOSPHATE REDUCTASE"/>
    <property type="match status" value="1"/>
</dbReference>
<evidence type="ECO:0000313" key="6">
    <source>
        <dbReference type="Proteomes" id="UP000501602"/>
    </source>
</evidence>
<gene>
    <name evidence="5" type="ORF">HER31_02165</name>
</gene>
<keyword evidence="2" id="KW-0560">Oxidoreductase</keyword>
<evidence type="ECO:0000256" key="1">
    <source>
        <dbReference type="ARBA" id="ARBA00006484"/>
    </source>
</evidence>
<dbReference type="PRINTS" id="PR00081">
    <property type="entry name" value="GDHRDH"/>
</dbReference>
<dbReference type="Pfam" id="PF00106">
    <property type="entry name" value="adh_short"/>
    <property type="match status" value="1"/>
</dbReference>
<feature type="domain" description="Ketoreductase" evidence="4">
    <location>
        <begin position="8"/>
        <end position="173"/>
    </location>
</feature>
<dbReference type="NCBIfam" id="NF006120">
    <property type="entry name" value="PRK08264.1-6"/>
    <property type="match status" value="1"/>
</dbReference>
<dbReference type="InterPro" id="IPR036291">
    <property type="entry name" value="NAD(P)-bd_dom_sf"/>
</dbReference>
<dbReference type="PANTHER" id="PTHR44169:SF6">
    <property type="entry name" value="NADPH-DEPENDENT 1-ACYLDIHYDROXYACETONE PHOSPHATE REDUCTASE"/>
    <property type="match status" value="1"/>
</dbReference>
<dbReference type="AlphaFoldDB" id="A0A6H1UC73"/>
<proteinExistence type="inferred from homology"/>
<comment type="similarity">
    <text evidence="1 3">Belongs to the short-chain dehydrogenases/reductases (SDR) family.</text>
</comment>
<dbReference type="SMART" id="SM00822">
    <property type="entry name" value="PKS_KR"/>
    <property type="match status" value="1"/>
</dbReference>
<dbReference type="EMBL" id="CP051180">
    <property type="protein sequence ID" value="QIZ75806.1"/>
    <property type="molecule type" value="Genomic_DNA"/>
</dbReference>
<accession>A0A6H1UC73</accession>
<reference evidence="5 6" key="1">
    <citation type="submission" date="2020-04" db="EMBL/GenBank/DDBJ databases">
        <title>Ferrimonas sp. S7 isolated from sea water.</title>
        <authorList>
            <person name="Bae S.S."/>
            <person name="Baek K."/>
        </authorList>
    </citation>
    <scope>NUCLEOTIDE SEQUENCE [LARGE SCALE GENOMIC DNA]</scope>
    <source>
        <strain evidence="5 6">S7</strain>
    </source>
</reference>
<dbReference type="GO" id="GO:0016491">
    <property type="term" value="F:oxidoreductase activity"/>
    <property type="evidence" value="ECO:0007669"/>
    <property type="project" value="UniProtKB-KW"/>
</dbReference>
<protein>
    <submittedName>
        <fullName evidence="5">SDR family oxidoreductase</fullName>
    </submittedName>
</protein>
<evidence type="ECO:0000313" key="5">
    <source>
        <dbReference type="EMBL" id="QIZ75806.1"/>
    </source>
</evidence>
<dbReference type="PROSITE" id="PS00061">
    <property type="entry name" value="ADH_SHORT"/>
    <property type="match status" value="1"/>
</dbReference>
<dbReference type="KEGG" id="fes:HER31_02165"/>
<dbReference type="InterPro" id="IPR002347">
    <property type="entry name" value="SDR_fam"/>
</dbReference>
<sequence>MSFTIKDKVAFVTGANRGIGKSIVESFLQHGAKKVYLAVRNVESTKELEAKFGDKVVTIAADVADTDSVNRAAAQATDVDVVVNNAGVLGTTTPLADDVFDVLAHEMDINVYGLLRIAQAFADTLVNNQGALVQLNSVASIKNFSHVTSYAASKSASYSITQGLRDELGPKGVQIVSVHPGPIATDMGSSAGFTNGASTNSVSEGIVDALAKGKFLLFPDEMAKQFEGAYQSFADNIILADISE</sequence>
<organism evidence="5 6">
    <name type="scientific">Ferrimonas lipolytica</name>
    <dbReference type="NCBI Taxonomy" id="2724191"/>
    <lineage>
        <taxon>Bacteria</taxon>
        <taxon>Pseudomonadati</taxon>
        <taxon>Pseudomonadota</taxon>
        <taxon>Gammaproteobacteria</taxon>
        <taxon>Alteromonadales</taxon>
        <taxon>Ferrimonadaceae</taxon>
        <taxon>Ferrimonas</taxon>
    </lineage>
</organism>